<proteinExistence type="predicted"/>
<reference evidence="5" key="1">
    <citation type="submission" date="2020-04" db="EMBL/GenBank/DDBJ databases">
        <authorList>
            <person name="Alioto T."/>
            <person name="Alioto T."/>
            <person name="Gomez Garrido J."/>
        </authorList>
    </citation>
    <scope>NUCLEOTIDE SEQUENCE</scope>
    <source>
        <strain evidence="5">A484AB</strain>
    </source>
</reference>
<keyword evidence="2" id="KW-0812">Transmembrane</keyword>
<dbReference type="EMBL" id="CACRXK020012064">
    <property type="protein sequence ID" value="CAB4022625.1"/>
    <property type="molecule type" value="Genomic_DNA"/>
</dbReference>
<evidence type="ECO:0000256" key="1">
    <source>
        <dbReference type="ARBA" id="ARBA00004141"/>
    </source>
</evidence>
<accession>A0A7D9J5T0</accession>
<dbReference type="Pfam" id="PF00083">
    <property type="entry name" value="Sugar_tr"/>
    <property type="match status" value="2"/>
</dbReference>
<dbReference type="InterPro" id="IPR005828">
    <property type="entry name" value="MFS_sugar_transport-like"/>
</dbReference>
<dbReference type="SUPFAM" id="SSF103473">
    <property type="entry name" value="MFS general substrate transporter"/>
    <property type="match status" value="2"/>
</dbReference>
<dbReference type="AlphaFoldDB" id="A0A7D9J5T0"/>
<dbReference type="GO" id="GO:0022857">
    <property type="term" value="F:transmembrane transporter activity"/>
    <property type="evidence" value="ECO:0007669"/>
    <property type="project" value="InterPro"/>
</dbReference>
<dbReference type="InterPro" id="IPR036259">
    <property type="entry name" value="MFS_trans_sf"/>
</dbReference>
<evidence type="ECO:0000256" key="4">
    <source>
        <dbReference type="ARBA" id="ARBA00023136"/>
    </source>
</evidence>
<gene>
    <name evidence="5" type="ORF">PACLA_8A041314</name>
</gene>
<comment type="subcellular location">
    <subcellularLocation>
        <location evidence="1">Membrane</location>
        <topology evidence="1">Multi-pass membrane protein</topology>
    </subcellularLocation>
</comment>
<keyword evidence="3" id="KW-1133">Transmembrane helix</keyword>
<dbReference type="GO" id="GO:0016020">
    <property type="term" value="C:membrane"/>
    <property type="evidence" value="ECO:0007669"/>
    <property type="project" value="UniProtKB-SubCell"/>
</dbReference>
<evidence type="ECO:0000313" key="6">
    <source>
        <dbReference type="Proteomes" id="UP001152795"/>
    </source>
</evidence>
<dbReference type="PROSITE" id="PS50850">
    <property type="entry name" value="MFS"/>
    <property type="match status" value="1"/>
</dbReference>
<evidence type="ECO:0000256" key="3">
    <source>
        <dbReference type="ARBA" id="ARBA00022989"/>
    </source>
</evidence>
<dbReference type="InterPro" id="IPR020846">
    <property type="entry name" value="MFS_dom"/>
</dbReference>
<dbReference type="PANTHER" id="PTHR24064">
    <property type="entry name" value="SOLUTE CARRIER FAMILY 22 MEMBER"/>
    <property type="match status" value="1"/>
</dbReference>
<protein>
    <submittedName>
        <fullName evidence="5">Organic cation transporter -like</fullName>
    </submittedName>
</protein>
<evidence type="ECO:0000313" key="5">
    <source>
        <dbReference type="EMBL" id="CAB4022625.1"/>
    </source>
</evidence>
<sequence>MKSPDIERLLDTLGQPGRLQSISCFCLFVNLWVVMTNHMSSVFFAAKTEYSCIDKNTSSHVLPLLSRNGQAETDECSILINNNTEKCTVWDYHLPDGETTIISEFDLVCDDAYKSDLTTTIYFAGVMMGGVVFGILADKYGRKRVVISTLFLSGIVGVVTFVLRTYVAYVVLRFFLGFFMQGVQNSSFVLTMEMLPMKYRAKGGILFVGSGVFGVLLLDFLAFVIQDWKYVQLCTGLLPFLQVLVLWFLPGSLRWNIVQKNIREAEAIIQRTVTFNKLTFPQKLFDEIKNVALNKKNDVQDEQKKGNAIDIFRSPTLRKITFILFLNWFTFALGYYGLAFHISHLFGNKYLNFAISSIMDAIFESNLLWIVPRYGRRRPLTISFFICAVANVVCSIVASQSGECKKEWTQYTHEPCEQNEHNVQRATEMKQPHISRKSKKDYDNTEKVVKQCKTIFDRVSNSAYIKYQITNVQQPKKTGQRKGVTLSRSSSMKSPDIEGLLDTLGQPGRLQSISCFCLCVNLWVVMTNHMSSVFFAAKTEYSCIDKNTSSHVLPLLSRNGQAKTDECFILMNNNTEKCTVWDYHLPDGETTIISEFDLVCDDAYKSDLTTTIYFAGVMMGGVVFGILADKYGRKRVVISTLFLSGILGVATFVFRTYVAYVVLRFFLGFLMQGVQNSSFILALEMLPMKYRAKGGILFVGSGVFGVLFLDFLAFVIQDWKYVQLCTGLLPFLQVLVLW</sequence>
<evidence type="ECO:0000256" key="2">
    <source>
        <dbReference type="ARBA" id="ARBA00022692"/>
    </source>
</evidence>
<keyword evidence="6" id="KW-1185">Reference proteome</keyword>
<dbReference type="Proteomes" id="UP001152795">
    <property type="component" value="Unassembled WGS sequence"/>
</dbReference>
<keyword evidence="4" id="KW-0472">Membrane</keyword>
<organism evidence="5 6">
    <name type="scientific">Paramuricea clavata</name>
    <name type="common">Red gorgonian</name>
    <name type="synonym">Violescent sea-whip</name>
    <dbReference type="NCBI Taxonomy" id="317549"/>
    <lineage>
        <taxon>Eukaryota</taxon>
        <taxon>Metazoa</taxon>
        <taxon>Cnidaria</taxon>
        <taxon>Anthozoa</taxon>
        <taxon>Octocorallia</taxon>
        <taxon>Malacalcyonacea</taxon>
        <taxon>Plexauridae</taxon>
        <taxon>Paramuricea</taxon>
    </lineage>
</organism>
<comment type="caution">
    <text evidence="5">The sequence shown here is derived from an EMBL/GenBank/DDBJ whole genome shotgun (WGS) entry which is preliminary data.</text>
</comment>
<name>A0A7D9J5T0_PARCT</name>
<dbReference type="OrthoDB" id="5296287at2759"/>
<dbReference type="Gene3D" id="1.20.1250.20">
    <property type="entry name" value="MFS general substrate transporter like domains"/>
    <property type="match status" value="2"/>
</dbReference>